<evidence type="ECO:0000259" key="5">
    <source>
        <dbReference type="Pfam" id="PF02663"/>
    </source>
</evidence>
<dbReference type="PIRSF" id="PIRSF006578">
    <property type="entry name" value="FwdE"/>
    <property type="match status" value="1"/>
</dbReference>
<dbReference type="Proteomes" id="UP001564657">
    <property type="component" value="Unassembled WGS sequence"/>
</dbReference>
<evidence type="ECO:0000313" key="7">
    <source>
        <dbReference type="Proteomes" id="UP001564657"/>
    </source>
</evidence>
<evidence type="ECO:0000256" key="2">
    <source>
        <dbReference type="ARBA" id="ARBA00022771"/>
    </source>
</evidence>
<gene>
    <name evidence="6" type="ORF">AB8U03_10010</name>
</gene>
<keyword evidence="3" id="KW-0862">Zinc</keyword>
<keyword evidence="2" id="KW-0863">Zinc-finger</keyword>
<keyword evidence="7" id="KW-1185">Reference proteome</keyword>
<dbReference type="SUPFAM" id="SSF143555">
    <property type="entry name" value="FwdE-like"/>
    <property type="match status" value="1"/>
</dbReference>
<dbReference type="RefSeq" id="WP_369704411.1">
    <property type="nucleotide sequence ID" value="NZ_JBGEWD010000008.1"/>
</dbReference>
<reference evidence="6 7" key="1">
    <citation type="submission" date="2024-08" db="EMBL/GenBank/DDBJ databases">
        <title>Clostridium lapicellarii sp. nov., and Clostridium renhuaiense sp. nov., two species isolated from the mud in a fermentation cellar used for producing sauce-flavour Chinese liquors.</title>
        <authorList>
            <person name="Yang F."/>
            <person name="Wang H."/>
            <person name="Chen L.Q."/>
            <person name="Zhou N."/>
            <person name="Lu J.J."/>
            <person name="Pu X.X."/>
            <person name="Wan B."/>
            <person name="Wang L."/>
            <person name="Liu S.J."/>
        </authorList>
    </citation>
    <scope>NUCLEOTIDE SEQUENCE [LARGE SCALE GENOMIC DNA]</scope>
    <source>
        <strain evidence="6 7">MT-5</strain>
    </source>
</reference>
<dbReference type="InterPro" id="IPR026328">
    <property type="entry name" value="FmdE"/>
</dbReference>
<evidence type="ECO:0000256" key="3">
    <source>
        <dbReference type="ARBA" id="ARBA00022833"/>
    </source>
</evidence>
<organism evidence="6 7">
    <name type="scientific">Clostridium moutaii</name>
    <dbReference type="NCBI Taxonomy" id="3240932"/>
    <lineage>
        <taxon>Bacteria</taxon>
        <taxon>Bacillati</taxon>
        <taxon>Bacillota</taxon>
        <taxon>Clostridia</taxon>
        <taxon>Eubacteriales</taxon>
        <taxon>Clostridiaceae</taxon>
        <taxon>Clostridium</taxon>
    </lineage>
</organism>
<feature type="domain" description="Formylmethanofuran dehydrogenase subunit E" evidence="5">
    <location>
        <begin position="12"/>
        <end position="102"/>
    </location>
</feature>
<protein>
    <submittedName>
        <fullName evidence="6">FmdE family protein</fullName>
    </submittedName>
</protein>
<dbReference type="Gene3D" id="3.30.1330.130">
    <property type="match status" value="1"/>
</dbReference>
<dbReference type="Pfam" id="PF02663">
    <property type="entry name" value="FmdE"/>
    <property type="match status" value="1"/>
</dbReference>
<name>A0ABV4BUK9_9CLOT</name>
<feature type="domain" description="Zinc finger DksA/TraR C4-type" evidence="4">
    <location>
        <begin position="139"/>
        <end position="172"/>
    </location>
</feature>
<evidence type="ECO:0000259" key="4">
    <source>
        <dbReference type="Pfam" id="PF01258"/>
    </source>
</evidence>
<dbReference type="InterPro" id="IPR003814">
    <property type="entry name" value="FmdEsu_dom"/>
</dbReference>
<dbReference type="EMBL" id="JBGEWD010000008">
    <property type="protein sequence ID" value="MEY8000523.1"/>
    <property type="molecule type" value="Genomic_DNA"/>
</dbReference>
<dbReference type="InterPro" id="IPR053194">
    <property type="entry name" value="tRNA_methyltr_O"/>
</dbReference>
<dbReference type="PANTHER" id="PTHR39418:SF1">
    <property type="entry name" value="DEHYDROGENASE"/>
    <property type="match status" value="1"/>
</dbReference>
<dbReference type="PANTHER" id="PTHR39418">
    <property type="entry name" value="DEHYDROGENASE-RELATED"/>
    <property type="match status" value="1"/>
</dbReference>
<evidence type="ECO:0000313" key="6">
    <source>
        <dbReference type="EMBL" id="MEY8000523.1"/>
    </source>
</evidence>
<comment type="caution">
    <text evidence="6">The sequence shown here is derived from an EMBL/GenBank/DDBJ whole genome shotgun (WGS) entry which is preliminary data.</text>
</comment>
<accession>A0ABV4BUK9</accession>
<dbReference type="InterPro" id="IPR000962">
    <property type="entry name" value="Znf_DskA_TraR"/>
</dbReference>
<evidence type="ECO:0000256" key="1">
    <source>
        <dbReference type="ARBA" id="ARBA00022723"/>
    </source>
</evidence>
<proteinExistence type="predicted"/>
<sequence>MNENLWNKCVDFHGHKCPGLAIGFRACEAAGKNMNINFSTDEEIVCVTENDSCGVDAVQVMTGCTLGKGNLIYRGTGKMAFSFFNRENGDSIRIVSKPSKIRMDKEERQKYILEAPIEDIFYIKKPDFQMPKTARVFKTMTCEICGEGVSENKIRMEDGKKVCLDCFHKYSRGW</sequence>
<dbReference type="Pfam" id="PF01258">
    <property type="entry name" value="zf-dskA_traR"/>
    <property type="match status" value="1"/>
</dbReference>
<keyword evidence="1" id="KW-0479">Metal-binding</keyword>